<organism evidence="2 3">
    <name type="scientific">Massilia antarctica</name>
    <dbReference type="NCBI Taxonomy" id="2765360"/>
    <lineage>
        <taxon>Bacteria</taxon>
        <taxon>Pseudomonadati</taxon>
        <taxon>Pseudomonadota</taxon>
        <taxon>Betaproteobacteria</taxon>
        <taxon>Burkholderiales</taxon>
        <taxon>Oxalobacteraceae</taxon>
        <taxon>Telluria group</taxon>
        <taxon>Massilia</taxon>
    </lineage>
</organism>
<accession>A0AA48W9P7</accession>
<dbReference type="Pfam" id="PF13432">
    <property type="entry name" value="TPR_16"/>
    <property type="match status" value="1"/>
</dbReference>
<keyword evidence="3" id="KW-1185">Reference proteome</keyword>
<sequence length="191" mass="20778">MTVSRNISDIFAADELLALARLDVEKNQLDSALEKLKSILGGPEPDPEAVSMAARVYAQLGLFTRSQELFRRFLVAHPGAVNEQFQLAMTHMNNSEPAEAEGFFNAILASTPTHPPALFYCALLLSQQGKTMDAKRSLDILLQSAPADNLYAGRGKELRDAIDAGLQASFEEEQREGGALGQPKTPGDTYQ</sequence>
<reference evidence="2 3" key="1">
    <citation type="submission" date="2020-11" db="EMBL/GenBank/DDBJ databases">
        <authorList>
            <person name="Sun Q."/>
        </authorList>
    </citation>
    <scope>NUCLEOTIDE SEQUENCE [LARGE SCALE GENOMIC DNA]</scope>
    <source>
        <strain evidence="2 3">P8398</strain>
    </source>
</reference>
<dbReference type="RefSeq" id="WP_206088153.1">
    <property type="nucleotide sequence ID" value="NZ_CP065053.1"/>
</dbReference>
<gene>
    <name evidence="2" type="ORF">IV454_23845</name>
</gene>
<protein>
    <submittedName>
        <fullName evidence="2">Tetratricopeptide repeat protein</fullName>
    </submittedName>
</protein>
<dbReference type="InterPro" id="IPR011990">
    <property type="entry name" value="TPR-like_helical_dom_sf"/>
</dbReference>
<evidence type="ECO:0000313" key="3">
    <source>
        <dbReference type="Proteomes" id="UP000662888"/>
    </source>
</evidence>
<proteinExistence type="predicted"/>
<dbReference type="SUPFAM" id="SSF48452">
    <property type="entry name" value="TPR-like"/>
    <property type="match status" value="1"/>
</dbReference>
<dbReference type="EMBL" id="CP065053">
    <property type="protein sequence ID" value="QPI48536.1"/>
    <property type="molecule type" value="Genomic_DNA"/>
</dbReference>
<evidence type="ECO:0000256" key="1">
    <source>
        <dbReference type="SAM" id="MobiDB-lite"/>
    </source>
</evidence>
<dbReference type="Proteomes" id="UP000662888">
    <property type="component" value="Chromosome"/>
</dbReference>
<dbReference type="Gene3D" id="1.25.40.10">
    <property type="entry name" value="Tetratricopeptide repeat domain"/>
    <property type="match status" value="1"/>
</dbReference>
<evidence type="ECO:0000313" key="2">
    <source>
        <dbReference type="EMBL" id="QPI48536.1"/>
    </source>
</evidence>
<feature type="region of interest" description="Disordered" evidence="1">
    <location>
        <begin position="171"/>
        <end position="191"/>
    </location>
</feature>
<name>A0AA48W9P7_9BURK</name>